<dbReference type="RefSeq" id="WP_378242740.1">
    <property type="nucleotide sequence ID" value="NZ_JBHSKF010000001.1"/>
</dbReference>
<proteinExistence type="predicted"/>
<name>A0ABW0EHQ7_9PSEU</name>
<reference evidence="3" key="1">
    <citation type="journal article" date="2019" name="Int. J. Syst. Evol. Microbiol.">
        <title>The Global Catalogue of Microorganisms (GCM) 10K type strain sequencing project: providing services to taxonomists for standard genome sequencing and annotation.</title>
        <authorList>
            <consortium name="The Broad Institute Genomics Platform"/>
            <consortium name="The Broad Institute Genome Sequencing Center for Infectious Disease"/>
            <person name="Wu L."/>
            <person name="Ma J."/>
        </authorList>
    </citation>
    <scope>NUCLEOTIDE SEQUENCE [LARGE SCALE GENOMIC DNA]</scope>
    <source>
        <strain evidence="3">CCUG 59778</strain>
    </source>
</reference>
<dbReference type="PROSITE" id="PS51257">
    <property type="entry name" value="PROKAR_LIPOPROTEIN"/>
    <property type="match status" value="1"/>
</dbReference>
<accession>A0ABW0EHQ7</accession>
<keyword evidence="3" id="KW-1185">Reference proteome</keyword>
<gene>
    <name evidence="2" type="ORF">ACFPM7_01075</name>
</gene>
<protein>
    <submittedName>
        <fullName evidence="2">DUF3558 domain-containing protein</fullName>
    </submittedName>
</protein>
<feature type="region of interest" description="Disordered" evidence="1">
    <location>
        <begin position="19"/>
        <end position="42"/>
    </location>
</feature>
<sequence>MRHVGAFALLTVVLAACGSPETSGDGPTPSAQPPSLAPTDFQAPAVTTPLDTARLQKAPCDSLTPEHLSSLGAADGAEQRNQGGLTCRWTYGGDGAVTVLWSAEAGLDAVYQTRQLSAYFEPLPELDGYPAVTSERHDNRPTGACSIHVGTAETTMFTVSVQQPRTQVDTPCSTATAAASVVLATAENG</sequence>
<dbReference type="Proteomes" id="UP001596157">
    <property type="component" value="Unassembled WGS sequence"/>
</dbReference>
<evidence type="ECO:0000256" key="1">
    <source>
        <dbReference type="SAM" id="MobiDB-lite"/>
    </source>
</evidence>
<dbReference type="Pfam" id="PF12079">
    <property type="entry name" value="DUF3558"/>
    <property type="match status" value="1"/>
</dbReference>
<organism evidence="2 3">
    <name type="scientific">Actinokineospora guangxiensis</name>
    <dbReference type="NCBI Taxonomy" id="1490288"/>
    <lineage>
        <taxon>Bacteria</taxon>
        <taxon>Bacillati</taxon>
        <taxon>Actinomycetota</taxon>
        <taxon>Actinomycetes</taxon>
        <taxon>Pseudonocardiales</taxon>
        <taxon>Pseudonocardiaceae</taxon>
        <taxon>Actinokineospora</taxon>
    </lineage>
</organism>
<evidence type="ECO:0000313" key="3">
    <source>
        <dbReference type="Proteomes" id="UP001596157"/>
    </source>
</evidence>
<dbReference type="EMBL" id="JBHSKF010000001">
    <property type="protein sequence ID" value="MFC5285630.1"/>
    <property type="molecule type" value="Genomic_DNA"/>
</dbReference>
<comment type="caution">
    <text evidence="2">The sequence shown here is derived from an EMBL/GenBank/DDBJ whole genome shotgun (WGS) entry which is preliminary data.</text>
</comment>
<dbReference type="InterPro" id="IPR024520">
    <property type="entry name" value="DUF3558"/>
</dbReference>
<evidence type="ECO:0000313" key="2">
    <source>
        <dbReference type="EMBL" id="MFC5285630.1"/>
    </source>
</evidence>